<feature type="transmembrane region" description="Helical" evidence="1">
    <location>
        <begin position="6"/>
        <end position="34"/>
    </location>
</feature>
<name>A0A1H8YN14_9PSEU</name>
<accession>A0A1H8YN14</accession>
<proteinExistence type="predicted"/>
<dbReference type="EMBL" id="FOEF01000029">
    <property type="protein sequence ID" value="SEP53594.1"/>
    <property type="molecule type" value="Genomic_DNA"/>
</dbReference>
<keyword evidence="1" id="KW-0472">Membrane</keyword>
<reference evidence="2 3" key="1">
    <citation type="submission" date="2016-10" db="EMBL/GenBank/DDBJ databases">
        <authorList>
            <person name="de Groot N.N."/>
        </authorList>
    </citation>
    <scope>NUCLEOTIDE SEQUENCE [LARGE SCALE GENOMIC DNA]</scope>
    <source>
        <strain evidence="2 3">DSM 44993</strain>
    </source>
</reference>
<sequence length="81" mass="8661">MSAAHIAFITVAALAAVCILIHTALVVYAVVIALNTSDKKRRQAALRVLRMLSPALSLKLGPVAISRGEAPETPERRELSE</sequence>
<evidence type="ECO:0000313" key="3">
    <source>
        <dbReference type="Proteomes" id="UP000198582"/>
    </source>
</evidence>
<dbReference type="RefSeq" id="WP_091628367.1">
    <property type="nucleotide sequence ID" value="NZ_FOEF01000029.1"/>
</dbReference>
<keyword evidence="1" id="KW-1133">Transmembrane helix</keyword>
<organism evidence="2 3">
    <name type="scientific">Amycolatopsis saalfeldensis</name>
    <dbReference type="NCBI Taxonomy" id="394193"/>
    <lineage>
        <taxon>Bacteria</taxon>
        <taxon>Bacillati</taxon>
        <taxon>Actinomycetota</taxon>
        <taxon>Actinomycetes</taxon>
        <taxon>Pseudonocardiales</taxon>
        <taxon>Pseudonocardiaceae</taxon>
        <taxon>Amycolatopsis</taxon>
    </lineage>
</organism>
<evidence type="ECO:0000256" key="1">
    <source>
        <dbReference type="SAM" id="Phobius"/>
    </source>
</evidence>
<dbReference type="AlphaFoldDB" id="A0A1H8YN14"/>
<protein>
    <submittedName>
        <fullName evidence="2">Uncharacterized protein</fullName>
    </submittedName>
</protein>
<evidence type="ECO:0000313" key="2">
    <source>
        <dbReference type="EMBL" id="SEP53594.1"/>
    </source>
</evidence>
<keyword evidence="1" id="KW-0812">Transmembrane</keyword>
<gene>
    <name evidence="2" type="ORF">SAMN04489732_12919</name>
</gene>
<keyword evidence="3" id="KW-1185">Reference proteome</keyword>
<dbReference type="Proteomes" id="UP000198582">
    <property type="component" value="Unassembled WGS sequence"/>
</dbReference>